<dbReference type="RefSeq" id="WP_301238837.1">
    <property type="nucleotide sequence ID" value="NZ_JANRHH010000036.1"/>
</dbReference>
<evidence type="ECO:0000313" key="1">
    <source>
        <dbReference type="EMBL" id="MDN4594156.1"/>
    </source>
</evidence>
<dbReference type="EMBL" id="JANRHH010000036">
    <property type="protein sequence ID" value="MDN4594156.1"/>
    <property type="molecule type" value="Genomic_DNA"/>
</dbReference>
<gene>
    <name evidence="1" type="ORF">NWF35_09605</name>
</gene>
<comment type="caution">
    <text evidence="1">The sequence shown here is derived from an EMBL/GenBank/DDBJ whole genome shotgun (WGS) entry which is preliminary data.</text>
</comment>
<name>A0ABT8IMZ5_9BACL</name>
<protein>
    <submittedName>
        <fullName evidence="1">YheC/YheD family protein</fullName>
    </submittedName>
</protein>
<organism evidence="1 2">
    <name type="scientific">Polycladomyces subterraneus</name>
    <dbReference type="NCBI Taxonomy" id="1016997"/>
    <lineage>
        <taxon>Bacteria</taxon>
        <taxon>Bacillati</taxon>
        <taxon>Bacillota</taxon>
        <taxon>Bacilli</taxon>
        <taxon>Bacillales</taxon>
        <taxon>Thermoactinomycetaceae</taxon>
        <taxon>Polycladomyces</taxon>
    </lineage>
</organism>
<dbReference type="Proteomes" id="UP001174196">
    <property type="component" value="Unassembled WGS sequence"/>
</dbReference>
<evidence type="ECO:0000313" key="2">
    <source>
        <dbReference type="Proteomes" id="UP001174196"/>
    </source>
</evidence>
<proteinExistence type="predicted"/>
<accession>A0ABT8IMZ5</accession>
<reference evidence="1" key="1">
    <citation type="submission" date="2022-08" db="EMBL/GenBank/DDBJ databases">
        <title>Polycladomyces zharkentsis sp. nov., a novel thermophilic CMC and starch-degrading bacterium isolated from a geothermal spring in Kazakhstan.</title>
        <authorList>
            <person name="Mashzhan A."/>
            <person name="Kistaubaeva A."/>
            <person name="Javier-Lopez R."/>
            <person name="Birkeland N.-K."/>
        </authorList>
    </citation>
    <scope>NUCLEOTIDE SEQUENCE</scope>
    <source>
        <strain evidence="1">KSR 13</strain>
    </source>
</reference>
<sequence>MSQWWNKLKGNVKTAPHIPQTEPLSSAALQDMLQKHSFIYIKPANNIKGKHTFRVDALGSGEFLVYDGKKNIPCPTYEDLIENLHPIMDQKKRKHYIIQQGIWSLTRDQRHFVIRVHLKQDKNVWRVTSIKSHTSNKKGHWTKKSVSFNNLMKDDLKWDKKTRGLMKLYINQKSYAIASVISNKSPRKGMRIDLGIEKGHLWVFKVT</sequence>
<dbReference type="InterPro" id="IPR026838">
    <property type="entry name" value="YheC/D"/>
</dbReference>
<keyword evidence="2" id="KW-1185">Reference proteome</keyword>
<dbReference type="Pfam" id="PF14398">
    <property type="entry name" value="ATPgrasp_YheCD"/>
    <property type="match status" value="1"/>
</dbReference>